<dbReference type="PANTHER" id="PTHR45638">
    <property type="entry name" value="CYCLIC NUCLEOTIDE-GATED CATION CHANNEL SUBUNIT A"/>
    <property type="match status" value="1"/>
</dbReference>
<dbReference type="SUPFAM" id="SSF81324">
    <property type="entry name" value="Voltage-gated potassium channels"/>
    <property type="match status" value="1"/>
</dbReference>
<feature type="compositionally biased region" description="Basic and acidic residues" evidence="1">
    <location>
        <begin position="94"/>
        <end position="106"/>
    </location>
</feature>
<sequence length="744" mass="84260">QKLARARKISTINRDAHTKHSTLHPIPPLSSPVVYLTQPAESACLFARLINSIAAPLIHRAGVSAEELGSRRLSNRTQDLQQQRQQQQAEEEEERQRQRQHDKRRDSFCWASAPGRCRIREAKLRETGEKPRLAERIRLRMRCLSNSCTIAQPPCRQHRQGVRGGRVASPFLLPLAGCAVRGLAACYNLIFIVMRSAFTQISEEYRYARLVPARLCGGCPVYAVDVFLSVLGRGLLVRDLPRLRQVYMQSAGFKLDLACLFPTDVLYCVPQIGIVGTYEFIDRNRDSNQFSNCFRISKISDPAGGGALERLHSTSPSAWCWLGRDSWTYRQERQLHRPGEHRAVQLLKPYGTTCLESTFYSFFWSTMILTTIGDVPRPVTDFEYAFMTWTFLVGVLILRWGWVEMFGSMITNMKCSEDRSSRCGWMGSNARVIRWFDYLCDQQAIAGRRRIPGTLPDKLKAEIAIHVHFDTLKRVAIFQDCEPGLLVELGAQTQAAAMQKVKCLAQGNKLFQWDRDRTSTFQVVYSPGDYICRKGRHRQGDVHSETRQAQRGLTRRQNRFRHLGEGSVFGEVGSILNIRATRRAIGAPQTKERPVGGADEYPDAKVQTAGGKGQQVLTQRQPRIDEEALAKALARCAKSTGGRVERLNAELGVTASTRFAGCWAEFGSTQKQTEARDWSHWRTLPRWRCGPMRQERRPKKKSDGGTDAGVLDQLTDEGACMLRIHDGFVFILQVLKCAWMLGEH</sequence>
<dbReference type="SUPFAM" id="SSF51206">
    <property type="entry name" value="cAMP-binding domain-like"/>
    <property type="match status" value="1"/>
</dbReference>
<organism evidence="2 3">
    <name type="scientific">Macrostomum lignano</name>
    <dbReference type="NCBI Taxonomy" id="282301"/>
    <lineage>
        <taxon>Eukaryota</taxon>
        <taxon>Metazoa</taxon>
        <taxon>Spiralia</taxon>
        <taxon>Lophotrochozoa</taxon>
        <taxon>Platyhelminthes</taxon>
        <taxon>Rhabditophora</taxon>
        <taxon>Macrostomorpha</taxon>
        <taxon>Macrostomida</taxon>
        <taxon>Macrostomidae</taxon>
        <taxon>Macrostomum</taxon>
    </lineage>
</organism>
<evidence type="ECO:0000313" key="3">
    <source>
        <dbReference type="WBParaSite" id="maker-unitig_23179-snap-gene-0.1-mRNA-1"/>
    </source>
</evidence>
<dbReference type="GO" id="GO:0005222">
    <property type="term" value="F:intracellularly cAMP-activated cation channel activity"/>
    <property type="evidence" value="ECO:0007669"/>
    <property type="project" value="TreeGrafter"/>
</dbReference>
<keyword evidence="2" id="KW-1185">Reference proteome</keyword>
<dbReference type="AlphaFoldDB" id="A0A1I8F779"/>
<dbReference type="GO" id="GO:0030553">
    <property type="term" value="F:cGMP binding"/>
    <property type="evidence" value="ECO:0007669"/>
    <property type="project" value="TreeGrafter"/>
</dbReference>
<protein>
    <submittedName>
        <fullName evidence="3">Ion_trans domain-containing protein</fullName>
    </submittedName>
</protein>
<accession>A0A1I8F779</accession>
<dbReference type="InterPro" id="IPR050866">
    <property type="entry name" value="CNG_cation_channel"/>
</dbReference>
<evidence type="ECO:0000313" key="2">
    <source>
        <dbReference type="Proteomes" id="UP000095280"/>
    </source>
</evidence>
<dbReference type="GO" id="GO:0044877">
    <property type="term" value="F:protein-containing complex binding"/>
    <property type="evidence" value="ECO:0007669"/>
    <property type="project" value="TreeGrafter"/>
</dbReference>
<dbReference type="PANTHER" id="PTHR45638:SF11">
    <property type="entry name" value="CYCLIC NUCLEOTIDE-GATED CATION CHANNEL SUBUNIT A"/>
    <property type="match status" value="1"/>
</dbReference>
<name>A0A1I8F779_9PLAT</name>
<evidence type="ECO:0000256" key="1">
    <source>
        <dbReference type="SAM" id="MobiDB-lite"/>
    </source>
</evidence>
<reference evidence="3" key="1">
    <citation type="submission" date="2016-11" db="UniProtKB">
        <authorList>
            <consortium name="WormBaseParasite"/>
        </authorList>
    </citation>
    <scope>IDENTIFICATION</scope>
</reference>
<dbReference type="WBParaSite" id="maker-unitig_23179-snap-gene-0.1-mRNA-1">
    <property type="protein sequence ID" value="maker-unitig_23179-snap-gene-0.1-mRNA-1"/>
    <property type="gene ID" value="maker-unitig_23179-snap-gene-0.1"/>
</dbReference>
<dbReference type="Gene3D" id="2.60.120.10">
    <property type="entry name" value="Jelly Rolls"/>
    <property type="match status" value="1"/>
</dbReference>
<dbReference type="Proteomes" id="UP000095280">
    <property type="component" value="Unplaced"/>
</dbReference>
<feature type="region of interest" description="Disordered" evidence="1">
    <location>
        <begin position="72"/>
        <end position="106"/>
    </location>
</feature>
<proteinExistence type="predicted"/>
<feature type="region of interest" description="Disordered" evidence="1">
    <location>
        <begin position="689"/>
        <end position="709"/>
    </location>
</feature>
<dbReference type="GO" id="GO:0005886">
    <property type="term" value="C:plasma membrane"/>
    <property type="evidence" value="ECO:0007669"/>
    <property type="project" value="TreeGrafter"/>
</dbReference>
<dbReference type="InterPro" id="IPR018490">
    <property type="entry name" value="cNMP-bd_dom_sf"/>
</dbReference>
<dbReference type="GO" id="GO:0005223">
    <property type="term" value="F:intracellularly cGMP-activated cation channel activity"/>
    <property type="evidence" value="ECO:0007669"/>
    <property type="project" value="TreeGrafter"/>
</dbReference>
<dbReference type="GO" id="GO:0017071">
    <property type="term" value="C:intracellular cyclic nucleotide activated cation channel complex"/>
    <property type="evidence" value="ECO:0007669"/>
    <property type="project" value="TreeGrafter"/>
</dbReference>
<feature type="region of interest" description="Disordered" evidence="1">
    <location>
        <begin position="1"/>
        <end position="26"/>
    </location>
</feature>
<dbReference type="InterPro" id="IPR014710">
    <property type="entry name" value="RmlC-like_jellyroll"/>
</dbReference>